<dbReference type="RefSeq" id="WP_149299376.1">
    <property type="nucleotide sequence ID" value="NZ_VTWH01000002.1"/>
</dbReference>
<keyword evidence="1" id="KW-0472">Membrane</keyword>
<dbReference type="InterPro" id="IPR029032">
    <property type="entry name" value="AhpD-like"/>
</dbReference>
<dbReference type="AlphaFoldDB" id="A0A5B0DVP4"/>
<accession>A0A5B0DVP4</accession>
<feature type="transmembrane region" description="Helical" evidence="1">
    <location>
        <begin position="141"/>
        <end position="164"/>
    </location>
</feature>
<dbReference type="Proteomes" id="UP000324738">
    <property type="component" value="Unassembled WGS sequence"/>
</dbReference>
<dbReference type="EMBL" id="VTWH01000002">
    <property type="protein sequence ID" value="KAA0970418.1"/>
    <property type="molecule type" value="Genomic_DNA"/>
</dbReference>
<proteinExistence type="predicted"/>
<dbReference type="OrthoDB" id="5077630at2"/>
<keyword evidence="1" id="KW-0812">Transmembrane</keyword>
<evidence type="ECO:0000256" key="1">
    <source>
        <dbReference type="SAM" id="Phobius"/>
    </source>
</evidence>
<keyword evidence="3" id="KW-1185">Reference proteome</keyword>
<evidence type="ECO:0000313" key="2">
    <source>
        <dbReference type="EMBL" id="KAA0970418.1"/>
    </source>
</evidence>
<name>A0A5B0DVP4_9HYPH</name>
<dbReference type="SUPFAM" id="SSF69118">
    <property type="entry name" value="AhpD-like"/>
    <property type="match status" value="1"/>
</dbReference>
<organism evidence="2 3">
    <name type="scientific">Aureimonas fodinaquatilis</name>
    <dbReference type="NCBI Taxonomy" id="2565783"/>
    <lineage>
        <taxon>Bacteria</taxon>
        <taxon>Pseudomonadati</taxon>
        <taxon>Pseudomonadota</taxon>
        <taxon>Alphaproteobacteria</taxon>
        <taxon>Hyphomicrobiales</taxon>
        <taxon>Aurantimonadaceae</taxon>
        <taxon>Aureimonas</taxon>
    </lineage>
</organism>
<comment type="caution">
    <text evidence="2">The sequence shown here is derived from an EMBL/GenBank/DDBJ whole genome shotgun (WGS) entry which is preliminary data.</text>
</comment>
<gene>
    <name evidence="2" type="ORF">FPY71_07835</name>
</gene>
<keyword evidence="1" id="KW-1133">Transmembrane helix</keyword>
<reference evidence="2 3" key="1">
    <citation type="submission" date="2019-08" db="EMBL/GenBank/DDBJ databases">
        <title>Aureimonas fodiniaquatilis sp. nov., isolated from a coal mine wastewater.</title>
        <authorList>
            <person name="Kim W."/>
        </authorList>
    </citation>
    <scope>NUCLEOTIDE SEQUENCE [LARGE SCALE GENOMIC DNA]</scope>
    <source>
        <strain evidence="2 3">CAU 1482</strain>
    </source>
</reference>
<sequence length="167" mass="18546">MSDRVPDVINAALDARPGSELARLRNQRPKLKEMTQANYLAVMRPENPRNFSFALRAALATRMARLWKCEGLAEQYESVMDDEDPGAAELALADPAWWPDKSDGWFFAVLRHVDLVTRLPKDTTEADIAALYSAGLDDRDIVTLTGLIAFVNYQILVVAGLSALKRG</sequence>
<evidence type="ECO:0000313" key="3">
    <source>
        <dbReference type="Proteomes" id="UP000324738"/>
    </source>
</evidence>
<protein>
    <submittedName>
        <fullName evidence="2">CMD domain protein</fullName>
    </submittedName>
</protein>
<dbReference type="Gene3D" id="1.20.1290.10">
    <property type="entry name" value="AhpD-like"/>
    <property type="match status" value="1"/>
</dbReference>